<dbReference type="PANTHER" id="PTHR11079">
    <property type="entry name" value="CYTOSINE DEAMINASE FAMILY MEMBER"/>
    <property type="match status" value="1"/>
</dbReference>
<dbReference type="EC" id="3.5.4.33" evidence="8"/>
<evidence type="ECO:0000256" key="3">
    <source>
        <dbReference type="ARBA" id="ARBA00022694"/>
    </source>
</evidence>
<dbReference type="RefSeq" id="WP_327599479.1">
    <property type="nucleotide sequence ID" value="NZ_JAYXHS010000002.1"/>
</dbReference>
<evidence type="ECO:0000256" key="7">
    <source>
        <dbReference type="ARBA" id="ARBA00048045"/>
    </source>
</evidence>
<dbReference type="HAMAP" id="MF_00972">
    <property type="entry name" value="tRNA_aden_deaminase"/>
    <property type="match status" value="1"/>
</dbReference>
<dbReference type="PROSITE" id="PS51747">
    <property type="entry name" value="CYT_DCMP_DEAMINASES_2"/>
    <property type="match status" value="1"/>
</dbReference>
<dbReference type="PANTHER" id="PTHR11079:SF202">
    <property type="entry name" value="TRNA-SPECIFIC ADENOSINE DEAMINASE"/>
    <property type="match status" value="1"/>
</dbReference>
<dbReference type="InterPro" id="IPR002125">
    <property type="entry name" value="CMP_dCMP_dom"/>
</dbReference>
<evidence type="ECO:0000256" key="4">
    <source>
        <dbReference type="ARBA" id="ARBA00022723"/>
    </source>
</evidence>
<comment type="caution">
    <text evidence="10">The sequence shown here is derived from an EMBL/GenBank/DDBJ whole genome shotgun (WGS) entry which is preliminary data.</text>
</comment>
<dbReference type="Gene3D" id="3.40.140.10">
    <property type="entry name" value="Cytidine Deaminase, domain 2"/>
    <property type="match status" value="1"/>
</dbReference>
<feature type="binding site" evidence="8">
    <location>
        <position position="58"/>
    </location>
    <ligand>
        <name>Zn(2+)</name>
        <dbReference type="ChEBI" id="CHEBI:29105"/>
        <note>catalytic</note>
    </ligand>
</feature>
<dbReference type="GO" id="GO:0052717">
    <property type="term" value="F:tRNA-specific adenosine-34 deaminase activity"/>
    <property type="evidence" value="ECO:0007669"/>
    <property type="project" value="UniProtKB-EC"/>
</dbReference>
<gene>
    <name evidence="8 10" type="primary">tadA</name>
    <name evidence="10" type="ORF">VVD49_12325</name>
</gene>
<feature type="active site" description="Proton donor" evidence="8">
    <location>
        <position position="60"/>
    </location>
</feature>
<dbReference type="NCBIfam" id="NF008113">
    <property type="entry name" value="PRK10860.1"/>
    <property type="match status" value="1"/>
</dbReference>
<proteinExistence type="inferred from homology"/>
<comment type="function">
    <text evidence="8">Catalyzes the deamination of adenosine to inosine at the wobble position 34 of tRNA(Arg2).</text>
</comment>
<keyword evidence="3 8" id="KW-0819">tRNA processing</keyword>
<sequence>MQPESRERAEYFMREALALAREAGSFDEVPVGAVVVLDGQIVGRGYNQPIFSSDPTAHAEVMALRDAARNLGNYRLPGCDLYVTLEPCMMCSGAIMHARIARVVFGARDAKTGVAGSVLDLYAETRLNHHASIEGGVLAEECGGLLSSFFAAKRQRTSLA</sequence>
<dbReference type="InterPro" id="IPR028883">
    <property type="entry name" value="tRNA_aden_deaminase"/>
</dbReference>
<dbReference type="InterPro" id="IPR016193">
    <property type="entry name" value="Cytidine_deaminase-like"/>
</dbReference>
<name>A0ABU6K484_9RHOO</name>
<evidence type="ECO:0000256" key="6">
    <source>
        <dbReference type="ARBA" id="ARBA00022833"/>
    </source>
</evidence>
<dbReference type="SUPFAM" id="SSF53927">
    <property type="entry name" value="Cytidine deaminase-like"/>
    <property type="match status" value="1"/>
</dbReference>
<feature type="binding site" evidence="8">
    <location>
        <position position="88"/>
    </location>
    <ligand>
        <name>Zn(2+)</name>
        <dbReference type="ChEBI" id="CHEBI:29105"/>
        <note>catalytic</note>
    </ligand>
</feature>
<comment type="catalytic activity">
    <reaction evidence="7 8">
        <text>adenosine(34) in tRNA + H2O + H(+) = inosine(34) in tRNA + NH4(+)</text>
        <dbReference type="Rhea" id="RHEA:43168"/>
        <dbReference type="Rhea" id="RHEA-COMP:10373"/>
        <dbReference type="Rhea" id="RHEA-COMP:10374"/>
        <dbReference type="ChEBI" id="CHEBI:15377"/>
        <dbReference type="ChEBI" id="CHEBI:15378"/>
        <dbReference type="ChEBI" id="CHEBI:28938"/>
        <dbReference type="ChEBI" id="CHEBI:74411"/>
        <dbReference type="ChEBI" id="CHEBI:82852"/>
        <dbReference type="EC" id="3.5.4.33"/>
    </reaction>
</comment>
<keyword evidence="5 8" id="KW-0378">Hydrolase</keyword>
<evidence type="ECO:0000256" key="2">
    <source>
        <dbReference type="ARBA" id="ARBA00011738"/>
    </source>
</evidence>
<protein>
    <recommendedName>
        <fullName evidence="8">tRNA-specific adenosine deaminase</fullName>
        <ecNumber evidence="8">3.5.4.33</ecNumber>
    </recommendedName>
</protein>
<comment type="cofactor">
    <cofactor evidence="8">
        <name>Zn(2+)</name>
        <dbReference type="ChEBI" id="CHEBI:29105"/>
    </cofactor>
    <text evidence="8">Binds 1 zinc ion per subunit.</text>
</comment>
<dbReference type="CDD" id="cd01285">
    <property type="entry name" value="nucleoside_deaminase"/>
    <property type="match status" value="1"/>
</dbReference>
<evidence type="ECO:0000313" key="11">
    <source>
        <dbReference type="Proteomes" id="UP001331561"/>
    </source>
</evidence>
<feature type="binding site" evidence="8">
    <location>
        <position position="91"/>
    </location>
    <ligand>
        <name>Zn(2+)</name>
        <dbReference type="ChEBI" id="CHEBI:29105"/>
        <note>catalytic</note>
    </ligand>
</feature>
<evidence type="ECO:0000313" key="10">
    <source>
        <dbReference type="EMBL" id="MEC5386515.1"/>
    </source>
</evidence>
<evidence type="ECO:0000256" key="5">
    <source>
        <dbReference type="ARBA" id="ARBA00022801"/>
    </source>
</evidence>
<comment type="similarity">
    <text evidence="1">Belongs to the cytidine and deoxycytidylate deaminase family. ADAT2 subfamily.</text>
</comment>
<dbReference type="PROSITE" id="PS00903">
    <property type="entry name" value="CYT_DCMP_DEAMINASES_1"/>
    <property type="match status" value="1"/>
</dbReference>
<evidence type="ECO:0000256" key="8">
    <source>
        <dbReference type="HAMAP-Rule" id="MF_00972"/>
    </source>
</evidence>
<keyword evidence="6 8" id="KW-0862">Zinc</keyword>
<dbReference type="EMBL" id="JAYXHS010000002">
    <property type="protein sequence ID" value="MEC5386515.1"/>
    <property type="molecule type" value="Genomic_DNA"/>
</dbReference>
<dbReference type="InterPro" id="IPR016192">
    <property type="entry name" value="APOBEC/CMP_deaminase_Zn-bd"/>
</dbReference>
<accession>A0ABU6K484</accession>
<organism evidence="10 11">
    <name type="scientific">Uliginosibacterium silvisoli</name>
    <dbReference type="NCBI Taxonomy" id="3114758"/>
    <lineage>
        <taxon>Bacteria</taxon>
        <taxon>Pseudomonadati</taxon>
        <taxon>Pseudomonadota</taxon>
        <taxon>Betaproteobacteria</taxon>
        <taxon>Rhodocyclales</taxon>
        <taxon>Zoogloeaceae</taxon>
        <taxon>Uliginosibacterium</taxon>
    </lineage>
</organism>
<keyword evidence="11" id="KW-1185">Reference proteome</keyword>
<reference evidence="10 11" key="1">
    <citation type="submission" date="2024-01" db="EMBL/GenBank/DDBJ databases">
        <title>Uliginosibacterium soil sp. nov.</title>
        <authorList>
            <person name="Lv Y."/>
        </authorList>
    </citation>
    <scope>NUCLEOTIDE SEQUENCE [LARGE SCALE GENOMIC DNA]</scope>
    <source>
        <strain evidence="10 11">H3</strain>
    </source>
</reference>
<evidence type="ECO:0000259" key="9">
    <source>
        <dbReference type="PROSITE" id="PS51747"/>
    </source>
</evidence>
<comment type="subunit">
    <text evidence="2 8">Homodimer.</text>
</comment>
<dbReference type="Proteomes" id="UP001331561">
    <property type="component" value="Unassembled WGS sequence"/>
</dbReference>
<dbReference type="Pfam" id="PF00383">
    <property type="entry name" value="dCMP_cyt_deam_1"/>
    <property type="match status" value="1"/>
</dbReference>
<evidence type="ECO:0000256" key="1">
    <source>
        <dbReference type="ARBA" id="ARBA00010669"/>
    </source>
</evidence>
<feature type="domain" description="CMP/dCMP-type deaminase" evidence="9">
    <location>
        <begin position="7"/>
        <end position="134"/>
    </location>
</feature>
<keyword evidence="4 8" id="KW-0479">Metal-binding</keyword>